<organism evidence="1 2">
    <name type="scientific">Auriscalpium vulgare</name>
    <dbReference type="NCBI Taxonomy" id="40419"/>
    <lineage>
        <taxon>Eukaryota</taxon>
        <taxon>Fungi</taxon>
        <taxon>Dikarya</taxon>
        <taxon>Basidiomycota</taxon>
        <taxon>Agaricomycotina</taxon>
        <taxon>Agaricomycetes</taxon>
        <taxon>Russulales</taxon>
        <taxon>Auriscalpiaceae</taxon>
        <taxon>Auriscalpium</taxon>
    </lineage>
</organism>
<dbReference type="EMBL" id="MU276136">
    <property type="protein sequence ID" value="KAI0041226.1"/>
    <property type="molecule type" value="Genomic_DNA"/>
</dbReference>
<gene>
    <name evidence="1" type="ORF">FA95DRAFT_1611190</name>
</gene>
<name>A0ACB8RC29_9AGAM</name>
<comment type="caution">
    <text evidence="1">The sequence shown here is derived from an EMBL/GenBank/DDBJ whole genome shotgun (WGS) entry which is preliminary data.</text>
</comment>
<proteinExistence type="predicted"/>
<evidence type="ECO:0000313" key="2">
    <source>
        <dbReference type="Proteomes" id="UP000814033"/>
    </source>
</evidence>
<dbReference type="Proteomes" id="UP000814033">
    <property type="component" value="Unassembled WGS sequence"/>
</dbReference>
<reference evidence="1" key="1">
    <citation type="submission" date="2021-02" db="EMBL/GenBank/DDBJ databases">
        <authorList>
            <consortium name="DOE Joint Genome Institute"/>
            <person name="Ahrendt S."/>
            <person name="Looney B.P."/>
            <person name="Miyauchi S."/>
            <person name="Morin E."/>
            <person name="Drula E."/>
            <person name="Courty P.E."/>
            <person name="Chicoki N."/>
            <person name="Fauchery L."/>
            <person name="Kohler A."/>
            <person name="Kuo A."/>
            <person name="Labutti K."/>
            <person name="Pangilinan J."/>
            <person name="Lipzen A."/>
            <person name="Riley R."/>
            <person name="Andreopoulos W."/>
            <person name="He G."/>
            <person name="Johnson J."/>
            <person name="Barry K.W."/>
            <person name="Grigoriev I.V."/>
            <person name="Nagy L."/>
            <person name="Hibbett D."/>
            <person name="Henrissat B."/>
            <person name="Matheny P.B."/>
            <person name="Labbe J."/>
            <person name="Martin F."/>
        </authorList>
    </citation>
    <scope>NUCLEOTIDE SEQUENCE</scope>
    <source>
        <strain evidence="1">FP105234-sp</strain>
    </source>
</reference>
<sequence>MKNWKDPSAVLATEEAFIRLSHVLLGLILWEIATTCDYDIDVLRGRRRYLPTYWIYFTCRLSMAVSLTILIITDNISGLEHCTAWDVSSYAFAFLSLGLASSLILLRIFAVWKWQWAVVAVSSALWVSSIALNIRSVFSRQLRSEYVPQLGQCVPIDPARSMLNSVGILGSDLGLLLIMLVGVLNLKDHKDTPAAPRSFGGLWRLLWYQGVIWLTLAAVVEVPALVFIILNLNDPWDVMFEIVTLATISISATRMYRVLTDYQRPRTEFLPTDLSGDISEGSTNLTKIHGSTLDDATRVVMNATWDSIEMAPLDMHCRGAS</sequence>
<protein>
    <submittedName>
        <fullName evidence="1">Uncharacterized protein</fullName>
    </submittedName>
</protein>
<accession>A0ACB8RC29</accession>
<keyword evidence="2" id="KW-1185">Reference proteome</keyword>
<reference evidence="1" key="2">
    <citation type="journal article" date="2022" name="New Phytol.">
        <title>Evolutionary transition to the ectomycorrhizal habit in the genomes of a hyperdiverse lineage of mushroom-forming fungi.</title>
        <authorList>
            <person name="Looney B."/>
            <person name="Miyauchi S."/>
            <person name="Morin E."/>
            <person name="Drula E."/>
            <person name="Courty P.E."/>
            <person name="Kohler A."/>
            <person name="Kuo A."/>
            <person name="LaButti K."/>
            <person name="Pangilinan J."/>
            <person name="Lipzen A."/>
            <person name="Riley R."/>
            <person name="Andreopoulos W."/>
            <person name="He G."/>
            <person name="Johnson J."/>
            <person name="Nolan M."/>
            <person name="Tritt A."/>
            <person name="Barry K.W."/>
            <person name="Grigoriev I.V."/>
            <person name="Nagy L.G."/>
            <person name="Hibbett D."/>
            <person name="Henrissat B."/>
            <person name="Matheny P.B."/>
            <person name="Labbe J."/>
            <person name="Martin F.M."/>
        </authorList>
    </citation>
    <scope>NUCLEOTIDE SEQUENCE</scope>
    <source>
        <strain evidence="1">FP105234-sp</strain>
    </source>
</reference>
<evidence type="ECO:0000313" key="1">
    <source>
        <dbReference type="EMBL" id="KAI0041226.1"/>
    </source>
</evidence>